<sequence length="158" mass="17157">MAARRGGGRRGARRRGGRAVCVGAEWRPDPPPPCVLPTVAHHSRTLRYPCKIHARSARVGRGAAAGCAASSPPTRSHPLPLHPAVPCWICRCRARHQSVMEVEPPRLQPAFARRFRAHNRVEPDPPMSHPSPLDSRGGAVAPPARQRCARSRPSPPCP</sequence>
<reference evidence="3" key="1">
    <citation type="submission" date="2013-06" db="EMBL/GenBank/DDBJ databases">
        <authorList>
            <person name="Zhao Q."/>
        </authorList>
    </citation>
    <scope>NUCLEOTIDE SEQUENCE</scope>
    <source>
        <strain evidence="3">cv. W1943</strain>
    </source>
</reference>
<dbReference type="EnsemblPlants" id="ORUFI06G15980.1">
    <property type="protein sequence ID" value="ORUFI06G15980.1"/>
    <property type="gene ID" value="ORUFI06G15980"/>
</dbReference>
<accession>A0A0E0PXY9</accession>
<dbReference type="Proteomes" id="UP000008022">
    <property type="component" value="Unassembled WGS sequence"/>
</dbReference>
<evidence type="ECO:0000313" key="2">
    <source>
        <dbReference type="EnsemblPlants" id="ORUFI06G15980.1"/>
    </source>
</evidence>
<feature type="region of interest" description="Disordered" evidence="1">
    <location>
        <begin position="119"/>
        <end position="158"/>
    </location>
</feature>
<dbReference type="HOGENOM" id="CLU_1672162_0_0_1"/>
<evidence type="ECO:0000256" key="1">
    <source>
        <dbReference type="SAM" id="MobiDB-lite"/>
    </source>
</evidence>
<protein>
    <submittedName>
        <fullName evidence="2">Uncharacterized protein</fullName>
    </submittedName>
</protein>
<keyword evidence="3" id="KW-1185">Reference proteome</keyword>
<organism evidence="2 3">
    <name type="scientific">Oryza rufipogon</name>
    <name type="common">Brownbeard rice</name>
    <name type="synonym">Asian wild rice</name>
    <dbReference type="NCBI Taxonomy" id="4529"/>
    <lineage>
        <taxon>Eukaryota</taxon>
        <taxon>Viridiplantae</taxon>
        <taxon>Streptophyta</taxon>
        <taxon>Embryophyta</taxon>
        <taxon>Tracheophyta</taxon>
        <taxon>Spermatophyta</taxon>
        <taxon>Magnoliopsida</taxon>
        <taxon>Liliopsida</taxon>
        <taxon>Poales</taxon>
        <taxon>Poaceae</taxon>
        <taxon>BOP clade</taxon>
        <taxon>Oryzoideae</taxon>
        <taxon>Oryzeae</taxon>
        <taxon>Oryzinae</taxon>
        <taxon>Oryza</taxon>
    </lineage>
</organism>
<dbReference type="Gramene" id="ORUFI06G15980.1">
    <property type="protein sequence ID" value="ORUFI06G15980.1"/>
    <property type="gene ID" value="ORUFI06G15980"/>
</dbReference>
<proteinExistence type="predicted"/>
<dbReference type="AlphaFoldDB" id="A0A0E0PXY9"/>
<evidence type="ECO:0000313" key="3">
    <source>
        <dbReference type="Proteomes" id="UP000008022"/>
    </source>
</evidence>
<name>A0A0E0PXY9_ORYRU</name>
<reference evidence="2" key="2">
    <citation type="submission" date="2015-06" db="UniProtKB">
        <authorList>
            <consortium name="EnsemblPlants"/>
        </authorList>
    </citation>
    <scope>IDENTIFICATION</scope>
</reference>